<dbReference type="InParanoid" id="A0A2K2BHY6"/>
<organism evidence="2 3">
    <name type="scientific">Populus trichocarpa</name>
    <name type="common">Western balsam poplar</name>
    <name type="synonym">Populus balsamifera subsp. trichocarpa</name>
    <dbReference type="NCBI Taxonomy" id="3694"/>
    <lineage>
        <taxon>Eukaryota</taxon>
        <taxon>Viridiplantae</taxon>
        <taxon>Streptophyta</taxon>
        <taxon>Embryophyta</taxon>
        <taxon>Tracheophyta</taxon>
        <taxon>Spermatophyta</taxon>
        <taxon>Magnoliopsida</taxon>
        <taxon>eudicotyledons</taxon>
        <taxon>Gunneridae</taxon>
        <taxon>Pentapetalae</taxon>
        <taxon>rosids</taxon>
        <taxon>fabids</taxon>
        <taxon>Malpighiales</taxon>
        <taxon>Salicaceae</taxon>
        <taxon>Saliceae</taxon>
        <taxon>Populus</taxon>
    </lineage>
</organism>
<accession>A0A2K2BHY6</accession>
<evidence type="ECO:0000313" key="2">
    <source>
        <dbReference type="EMBL" id="PNT49394.1"/>
    </source>
</evidence>
<dbReference type="Proteomes" id="UP000006729">
    <property type="component" value="Chromosome 2"/>
</dbReference>
<gene>
    <name evidence="2" type="ORF">POPTR_002G127200</name>
</gene>
<dbReference type="AlphaFoldDB" id="A0A2K2BHY6"/>
<dbReference type="EMBL" id="CM009291">
    <property type="protein sequence ID" value="PNT49394.1"/>
    <property type="molecule type" value="Genomic_DNA"/>
</dbReference>
<reference evidence="2 3" key="1">
    <citation type="journal article" date="2006" name="Science">
        <title>The genome of black cottonwood, Populus trichocarpa (Torr. &amp; Gray).</title>
        <authorList>
            <person name="Tuskan G.A."/>
            <person name="Difazio S."/>
            <person name="Jansson S."/>
            <person name="Bohlmann J."/>
            <person name="Grigoriev I."/>
            <person name="Hellsten U."/>
            <person name="Putnam N."/>
            <person name="Ralph S."/>
            <person name="Rombauts S."/>
            <person name="Salamov A."/>
            <person name="Schein J."/>
            <person name="Sterck L."/>
            <person name="Aerts A."/>
            <person name="Bhalerao R.R."/>
            <person name="Bhalerao R.P."/>
            <person name="Blaudez D."/>
            <person name="Boerjan W."/>
            <person name="Brun A."/>
            <person name="Brunner A."/>
            <person name="Busov V."/>
            <person name="Campbell M."/>
            <person name="Carlson J."/>
            <person name="Chalot M."/>
            <person name="Chapman J."/>
            <person name="Chen G.L."/>
            <person name="Cooper D."/>
            <person name="Coutinho P.M."/>
            <person name="Couturier J."/>
            <person name="Covert S."/>
            <person name="Cronk Q."/>
            <person name="Cunningham R."/>
            <person name="Davis J."/>
            <person name="Degroeve S."/>
            <person name="Dejardin A."/>
            <person name="Depamphilis C."/>
            <person name="Detter J."/>
            <person name="Dirks B."/>
            <person name="Dubchak I."/>
            <person name="Duplessis S."/>
            <person name="Ehlting J."/>
            <person name="Ellis B."/>
            <person name="Gendler K."/>
            <person name="Goodstein D."/>
            <person name="Gribskov M."/>
            <person name="Grimwood J."/>
            <person name="Groover A."/>
            <person name="Gunter L."/>
            <person name="Hamberger B."/>
            <person name="Heinze B."/>
            <person name="Helariutta Y."/>
            <person name="Henrissat B."/>
            <person name="Holligan D."/>
            <person name="Holt R."/>
            <person name="Huang W."/>
            <person name="Islam-Faridi N."/>
            <person name="Jones S."/>
            <person name="Jones-Rhoades M."/>
            <person name="Jorgensen R."/>
            <person name="Joshi C."/>
            <person name="Kangasjarvi J."/>
            <person name="Karlsson J."/>
            <person name="Kelleher C."/>
            <person name="Kirkpatrick R."/>
            <person name="Kirst M."/>
            <person name="Kohler A."/>
            <person name="Kalluri U."/>
            <person name="Larimer F."/>
            <person name="Leebens-Mack J."/>
            <person name="Leple J.C."/>
            <person name="Locascio P."/>
            <person name="Lou Y."/>
            <person name="Lucas S."/>
            <person name="Martin F."/>
            <person name="Montanini B."/>
            <person name="Napoli C."/>
            <person name="Nelson D.R."/>
            <person name="Nelson C."/>
            <person name="Nieminen K."/>
            <person name="Nilsson O."/>
            <person name="Pereda V."/>
            <person name="Peter G."/>
            <person name="Philippe R."/>
            <person name="Pilate G."/>
            <person name="Poliakov A."/>
            <person name="Razumovskaya J."/>
            <person name="Richardson P."/>
            <person name="Rinaldi C."/>
            <person name="Ritland K."/>
            <person name="Rouze P."/>
            <person name="Ryaboy D."/>
            <person name="Schmutz J."/>
            <person name="Schrader J."/>
            <person name="Segerman B."/>
            <person name="Shin H."/>
            <person name="Siddiqui A."/>
            <person name="Sterky F."/>
            <person name="Terry A."/>
            <person name="Tsai C.J."/>
            <person name="Uberbacher E."/>
            <person name="Unneberg P."/>
            <person name="Vahala J."/>
            <person name="Wall K."/>
            <person name="Wessler S."/>
            <person name="Yang G."/>
            <person name="Yin T."/>
            <person name="Douglas C."/>
            <person name="Marra M."/>
            <person name="Sandberg G."/>
            <person name="Van de Peer Y."/>
            <person name="Rokhsar D."/>
        </authorList>
    </citation>
    <scope>NUCLEOTIDE SEQUENCE [LARGE SCALE GENOMIC DNA]</scope>
    <source>
        <strain evidence="3">cv. Nisqually</strain>
    </source>
</reference>
<protein>
    <submittedName>
        <fullName evidence="2">Uncharacterized protein</fullName>
    </submittedName>
</protein>
<proteinExistence type="predicted"/>
<keyword evidence="3" id="KW-1185">Reference proteome</keyword>
<sequence length="72" mass="8732">MKQREAYRDVPISKTEFTCYLTHLENLQPRNCPHFVLMKLVPEHHSDIVEHHHQTKTKFKNRDNTEQEFEEA</sequence>
<evidence type="ECO:0000313" key="3">
    <source>
        <dbReference type="Proteomes" id="UP000006729"/>
    </source>
</evidence>
<name>A0A2K2BHY6_POPTR</name>
<feature type="region of interest" description="Disordered" evidence="1">
    <location>
        <begin position="51"/>
        <end position="72"/>
    </location>
</feature>
<evidence type="ECO:0000256" key="1">
    <source>
        <dbReference type="SAM" id="MobiDB-lite"/>
    </source>
</evidence>